<evidence type="ECO:0000313" key="1">
    <source>
        <dbReference type="EMBL" id="KAI0048862.1"/>
    </source>
</evidence>
<accession>A0ACB8RYG1</accession>
<protein>
    <submittedName>
        <fullName evidence="1">Uncharacterized protein</fullName>
    </submittedName>
</protein>
<keyword evidence="2" id="KW-1185">Reference proteome</keyword>
<organism evidence="1 2">
    <name type="scientific">Auriscalpium vulgare</name>
    <dbReference type="NCBI Taxonomy" id="40419"/>
    <lineage>
        <taxon>Eukaryota</taxon>
        <taxon>Fungi</taxon>
        <taxon>Dikarya</taxon>
        <taxon>Basidiomycota</taxon>
        <taxon>Agaricomycotina</taxon>
        <taxon>Agaricomycetes</taxon>
        <taxon>Russulales</taxon>
        <taxon>Auriscalpiaceae</taxon>
        <taxon>Auriscalpium</taxon>
    </lineage>
</organism>
<evidence type="ECO:0000313" key="2">
    <source>
        <dbReference type="Proteomes" id="UP000814033"/>
    </source>
</evidence>
<comment type="caution">
    <text evidence="1">The sequence shown here is derived from an EMBL/GenBank/DDBJ whole genome shotgun (WGS) entry which is preliminary data.</text>
</comment>
<dbReference type="Proteomes" id="UP000814033">
    <property type="component" value="Unassembled WGS sequence"/>
</dbReference>
<dbReference type="EMBL" id="MU275880">
    <property type="protein sequence ID" value="KAI0048862.1"/>
    <property type="molecule type" value="Genomic_DNA"/>
</dbReference>
<proteinExistence type="predicted"/>
<gene>
    <name evidence="1" type="ORF">FA95DRAFT_1653355</name>
</gene>
<name>A0ACB8RYG1_9AGAM</name>
<reference evidence="1" key="2">
    <citation type="journal article" date="2022" name="New Phytol.">
        <title>Evolutionary transition to the ectomycorrhizal habit in the genomes of a hyperdiverse lineage of mushroom-forming fungi.</title>
        <authorList>
            <person name="Looney B."/>
            <person name="Miyauchi S."/>
            <person name="Morin E."/>
            <person name="Drula E."/>
            <person name="Courty P.E."/>
            <person name="Kohler A."/>
            <person name="Kuo A."/>
            <person name="LaButti K."/>
            <person name="Pangilinan J."/>
            <person name="Lipzen A."/>
            <person name="Riley R."/>
            <person name="Andreopoulos W."/>
            <person name="He G."/>
            <person name="Johnson J."/>
            <person name="Nolan M."/>
            <person name="Tritt A."/>
            <person name="Barry K.W."/>
            <person name="Grigoriev I.V."/>
            <person name="Nagy L.G."/>
            <person name="Hibbett D."/>
            <person name="Henrissat B."/>
            <person name="Matheny P.B."/>
            <person name="Labbe J."/>
            <person name="Martin F.M."/>
        </authorList>
    </citation>
    <scope>NUCLEOTIDE SEQUENCE</scope>
    <source>
        <strain evidence="1">FP105234-sp</strain>
    </source>
</reference>
<sequence>MNIALQSQPGSVHALEATRTVNALARPDLPAPVQRMFAMLEASYHLPKTLLDLKNVVNTTSSTEVQALFSELLSSDVPSCESPDASLDLLLRRTAILALYNTWTARLSLDCEPTSKDSMPKTSFWASLLNTGLGCTLLRDVRYALSHSQCADSRGAQSYGVATLVGVRVLTDYYSEVASSHASTAPSLFRSAEDRRQRREVVRLFGLDWAEENDYEWDGKLSDTTVEMEEEPSEPSLSPDERNIHFVADPTYDMDPAVPLFCLAPASAILSAMDSMVRQRWIWGIEEPLLGLCVEPCSLAGQVVVAWLADGPTGTVSFGTERTFYLDDPADTLRLLQSLLRLSLDGSGEVAAHNAPRVKCMASAGKIDLWRAGDERSSFQARIDAWLNAASASGSPGFPATSADSPSSWSQHTDVSDASETHRRAGRSVERHPPTRTLRSSAKDTSLARDPEAVLPRARSSQTSASRGKKVDNPSSDHCGRHPCVRGRSKGNVLEGTVFEGTVLKGTVLKGSVLKGIDEGIVRSMVLFCVRGTRFLLFCRDTSGREKDGTGTVASHYALDRRSYNLPRLSGCLATDMLESYNLIAALPRMTCIEKEFDAMETTLKDLSTSQLWQFHSTAFPLPSTLRVSGERVNLKPQLEEFKGALLQSNNVAPTAVPSMTQNHEDAGIYAFVNSELFVILHTAADAVALAARMGHNYEAETRMLWDRLIFIFFRGNGIAAYLERMLAFPVNPLECLVPRSPATPDSSILSNPEPQTVWRERRAGAVWWNNQLSPMLLNESLLSEEEQAIQHLVDRSNRHLTGEQLRLSSTILDTVRERLHREPCQGKVDVIGALSIHLDGIAPDIVQKLSLVHISEESKAAYLKPAQSHPTSANNLDPDDPRLAMERADTSHKPTPGVPSAFGYVPLLLPVFVMEDKATAETFSIGGYEQTRLYLIASVYFLKALGITNFPVYGLAAQGHEGFLFSATYTTQHGPDPTKECVLILDRCVVGFSLANPLEVFHFCVILQRLATRHAAELKARFEKVKPKLLKTLAEDSAERTALLKWHMPAPRTKEAGDQASQTVQAQAAAQAPSQKAAPMPVVQEGDDSDLAENLKNLAVSS</sequence>
<reference evidence="1" key="1">
    <citation type="submission" date="2021-02" db="EMBL/GenBank/DDBJ databases">
        <authorList>
            <consortium name="DOE Joint Genome Institute"/>
            <person name="Ahrendt S."/>
            <person name="Looney B.P."/>
            <person name="Miyauchi S."/>
            <person name="Morin E."/>
            <person name="Drula E."/>
            <person name="Courty P.E."/>
            <person name="Chicoki N."/>
            <person name="Fauchery L."/>
            <person name="Kohler A."/>
            <person name="Kuo A."/>
            <person name="Labutti K."/>
            <person name="Pangilinan J."/>
            <person name="Lipzen A."/>
            <person name="Riley R."/>
            <person name="Andreopoulos W."/>
            <person name="He G."/>
            <person name="Johnson J."/>
            <person name="Barry K.W."/>
            <person name="Grigoriev I.V."/>
            <person name="Nagy L."/>
            <person name="Hibbett D."/>
            <person name="Henrissat B."/>
            <person name="Matheny P.B."/>
            <person name="Labbe J."/>
            <person name="Martin F."/>
        </authorList>
    </citation>
    <scope>NUCLEOTIDE SEQUENCE</scope>
    <source>
        <strain evidence="1">FP105234-sp</strain>
    </source>
</reference>